<evidence type="ECO:0000256" key="2">
    <source>
        <dbReference type="SAM" id="MobiDB-lite"/>
    </source>
</evidence>
<evidence type="ECO:0000256" key="1">
    <source>
        <dbReference type="SAM" id="Coils"/>
    </source>
</evidence>
<evidence type="ECO:0000313" key="3">
    <source>
        <dbReference type="EMBL" id="OMJ93712.1"/>
    </source>
</evidence>
<name>A0A1R2CXI8_9CILI</name>
<dbReference type="AlphaFoldDB" id="A0A1R2CXI8"/>
<comment type="caution">
    <text evidence="3">The sequence shown here is derived from an EMBL/GenBank/DDBJ whole genome shotgun (WGS) entry which is preliminary data.</text>
</comment>
<sequence length="388" mass="45009">MSGRSGLAKDTFLSMLPKLITNKDISDEANAGSSLRSHGGNDELPNINDSRQKISARRPVYVFKSNANFTYRKQKNHKKALNLSQNPEVKEKIDKIEEEGANLDESFLRINQAKQDELLQENIKLKDKCEKYEKTIEVLQQENLSLLQYKNELDTYKDEKIQITKVLSEKMSLKEAQVDAKLVKLFSGEQSKDYIIKRQLEELQTLLIEEKKRSEQFSELFSQEHKKNIILHDQVKVLNGVIELLKIFENRGNSTDNIIKLLKDKNDEYYSQLVKYSDQVYEKTLENRQLINQNACIAKDLHKSQEKLKELPELRSHITTLLGLIRKLRQEITEAAQNHLYSMSTMDGDNQEHEEFLSKITNIADQAKDDVLSMLKSNFGRMMSHITM</sequence>
<dbReference type="Proteomes" id="UP000187209">
    <property type="component" value="Unassembled WGS sequence"/>
</dbReference>
<evidence type="ECO:0000313" key="4">
    <source>
        <dbReference type="Proteomes" id="UP000187209"/>
    </source>
</evidence>
<organism evidence="3 4">
    <name type="scientific">Stentor coeruleus</name>
    <dbReference type="NCBI Taxonomy" id="5963"/>
    <lineage>
        <taxon>Eukaryota</taxon>
        <taxon>Sar</taxon>
        <taxon>Alveolata</taxon>
        <taxon>Ciliophora</taxon>
        <taxon>Postciliodesmatophora</taxon>
        <taxon>Heterotrichea</taxon>
        <taxon>Heterotrichida</taxon>
        <taxon>Stentoridae</taxon>
        <taxon>Stentor</taxon>
    </lineage>
</organism>
<reference evidence="3 4" key="1">
    <citation type="submission" date="2016-11" db="EMBL/GenBank/DDBJ databases">
        <title>The macronuclear genome of Stentor coeruleus: a giant cell with tiny introns.</title>
        <authorList>
            <person name="Slabodnick M."/>
            <person name="Ruby J.G."/>
            <person name="Reiff S.B."/>
            <person name="Swart E.C."/>
            <person name="Gosai S."/>
            <person name="Prabakaran S."/>
            <person name="Witkowska E."/>
            <person name="Larue G.E."/>
            <person name="Fisher S."/>
            <person name="Freeman R.M."/>
            <person name="Gunawardena J."/>
            <person name="Chu W."/>
            <person name="Stover N.A."/>
            <person name="Gregory B.D."/>
            <person name="Nowacki M."/>
            <person name="Derisi J."/>
            <person name="Roy S.W."/>
            <person name="Marshall W.F."/>
            <person name="Sood P."/>
        </authorList>
    </citation>
    <scope>NUCLEOTIDE SEQUENCE [LARGE SCALE GENOMIC DNA]</scope>
    <source>
        <strain evidence="3">WM001</strain>
    </source>
</reference>
<keyword evidence="4" id="KW-1185">Reference proteome</keyword>
<protein>
    <submittedName>
        <fullName evidence="3">Uncharacterized protein</fullName>
    </submittedName>
</protein>
<feature type="region of interest" description="Disordered" evidence="2">
    <location>
        <begin position="30"/>
        <end position="51"/>
    </location>
</feature>
<dbReference type="EMBL" id="MPUH01000038">
    <property type="protein sequence ID" value="OMJ93712.1"/>
    <property type="molecule type" value="Genomic_DNA"/>
</dbReference>
<keyword evidence="1" id="KW-0175">Coiled coil</keyword>
<accession>A0A1R2CXI8</accession>
<proteinExistence type="predicted"/>
<feature type="coiled-coil region" evidence="1">
    <location>
        <begin position="115"/>
        <end position="159"/>
    </location>
</feature>
<gene>
    <name evidence="3" type="ORF">SteCoe_3278</name>
</gene>